<evidence type="ECO:0000313" key="2">
    <source>
        <dbReference type="Proteomes" id="UP000663881"/>
    </source>
</evidence>
<comment type="caution">
    <text evidence="1">The sequence shown here is derived from an EMBL/GenBank/DDBJ whole genome shotgun (WGS) entry which is preliminary data.</text>
</comment>
<evidence type="ECO:0008006" key="3">
    <source>
        <dbReference type="Google" id="ProtNLM"/>
    </source>
</evidence>
<protein>
    <recommendedName>
        <fullName evidence="3">Ubiquitin-like protein</fullName>
    </recommendedName>
</protein>
<dbReference type="EMBL" id="CAJOAY010005838">
    <property type="protein sequence ID" value="CAF4121428.1"/>
    <property type="molecule type" value="Genomic_DNA"/>
</dbReference>
<reference evidence="1" key="1">
    <citation type="submission" date="2021-02" db="EMBL/GenBank/DDBJ databases">
        <authorList>
            <person name="Nowell W R."/>
        </authorList>
    </citation>
    <scope>NUCLEOTIDE SEQUENCE</scope>
</reference>
<evidence type="ECO:0000313" key="1">
    <source>
        <dbReference type="EMBL" id="CAF4121428.1"/>
    </source>
</evidence>
<proteinExistence type="predicted"/>
<organism evidence="1 2">
    <name type="scientific">Adineta steineri</name>
    <dbReference type="NCBI Taxonomy" id="433720"/>
    <lineage>
        <taxon>Eukaryota</taxon>
        <taxon>Metazoa</taxon>
        <taxon>Spiralia</taxon>
        <taxon>Gnathifera</taxon>
        <taxon>Rotifera</taxon>
        <taxon>Eurotatoria</taxon>
        <taxon>Bdelloidea</taxon>
        <taxon>Adinetida</taxon>
        <taxon>Adinetidae</taxon>
        <taxon>Adineta</taxon>
    </lineage>
</organism>
<name>A0A819W9B6_9BILA</name>
<sequence length="98" mass="11429">MIMSMIELVVCWNNWQYLLKTTTNESLIDIKNRIKSKSGIDATSEDYVLEVYDADLGDYVVLTTEYLEELKNDLSTMSIPRLEIQVKPHYRTGTIDYE</sequence>
<accession>A0A819W9B6</accession>
<dbReference type="Proteomes" id="UP000663881">
    <property type="component" value="Unassembled WGS sequence"/>
</dbReference>
<dbReference type="AlphaFoldDB" id="A0A819W9B6"/>
<gene>
    <name evidence="1" type="ORF">OKA104_LOCUS36748</name>
</gene>